<dbReference type="InterPro" id="IPR026467">
    <property type="entry name" value="Ser/Gly_Cys_C_dom"/>
</dbReference>
<organism evidence="3 4">
    <name type="scientific">Streptomyces subrutilus</name>
    <dbReference type="NCBI Taxonomy" id="36818"/>
    <lineage>
        <taxon>Bacteria</taxon>
        <taxon>Bacillati</taxon>
        <taxon>Actinomycetota</taxon>
        <taxon>Actinomycetes</taxon>
        <taxon>Kitasatosporales</taxon>
        <taxon>Streptomycetaceae</taxon>
        <taxon>Streptomyces</taxon>
    </lineage>
</organism>
<protein>
    <recommendedName>
        <fullName evidence="5">TIGR04222 domain-containing membrane protein</fullName>
    </recommendedName>
</protein>
<evidence type="ECO:0000256" key="2">
    <source>
        <dbReference type="SAM" id="Phobius"/>
    </source>
</evidence>
<keyword evidence="2" id="KW-1133">Transmembrane helix</keyword>
<keyword evidence="2" id="KW-0472">Membrane</keyword>
<sequence>MAGPGRGAAARPGPALGPGPGGESGMNLLALAIWLGVAVSSGLLAFNLHRTRPRATGPAPVLHDLSEAAFMAGGPGAVVDTALVSMLGDGRLVAGGPGIVHVRPGARVNDAAERAVLQAHAGAPSGWLYQVRYAAMVDPAVQETGDGLAARGLLSPPGWGRTWRRWGLVQATVCGLLVPMSLPLTFVAFVMGPDGQVPFIVKVLPVLLGGVLFGGLCAAAAGRRITPAGRRALREIRSHYVNDRTPHVQTALFGLRGLRDPFLRGLLVPAARGTRLAAAQLRPSRPVRHAHSSSSSGAELLPVMWCAGSDGASGGGSGSGCGSGSSCAGAGGGCGSGSSSCSGGSSGGSSCSGSSGSSCSSSSGSSCSSSS</sequence>
<proteinExistence type="predicted"/>
<feature type="transmembrane region" description="Helical" evidence="2">
    <location>
        <begin position="28"/>
        <end position="46"/>
    </location>
</feature>
<feature type="compositionally biased region" description="Low complexity" evidence="1">
    <location>
        <begin position="337"/>
        <end position="371"/>
    </location>
</feature>
<keyword evidence="4" id="KW-1185">Reference proteome</keyword>
<evidence type="ECO:0008006" key="5">
    <source>
        <dbReference type="Google" id="ProtNLM"/>
    </source>
</evidence>
<name>A0A1E5Q2A5_9ACTN</name>
<dbReference type="Proteomes" id="UP000095705">
    <property type="component" value="Unassembled WGS sequence"/>
</dbReference>
<keyword evidence="2" id="KW-0812">Transmembrane</keyword>
<evidence type="ECO:0000313" key="4">
    <source>
        <dbReference type="Proteomes" id="UP000095705"/>
    </source>
</evidence>
<dbReference type="EMBL" id="MEHK01000001">
    <property type="protein sequence ID" value="OEJ35949.1"/>
    <property type="molecule type" value="Genomic_DNA"/>
</dbReference>
<comment type="caution">
    <text evidence="3">The sequence shown here is derived from an EMBL/GenBank/DDBJ whole genome shotgun (WGS) entry which is preliminary data.</text>
</comment>
<accession>A0A1E5Q2A5</accession>
<reference evidence="3 4" key="1">
    <citation type="submission" date="2016-08" db="EMBL/GenBank/DDBJ databases">
        <title>The complete genome of Streptomyces subrutilus 10-1-1.</title>
        <authorList>
            <person name="Chen X."/>
        </authorList>
    </citation>
    <scope>NUCLEOTIDE SEQUENCE [LARGE SCALE GENOMIC DNA]</scope>
    <source>
        <strain evidence="3 4">10-1-1</strain>
    </source>
</reference>
<feature type="transmembrane region" description="Helical" evidence="2">
    <location>
        <begin position="168"/>
        <end position="191"/>
    </location>
</feature>
<gene>
    <name evidence="3" type="ORF">BGK67_25580</name>
</gene>
<dbReference type="NCBIfam" id="TIGR04222">
    <property type="entry name" value="near_uncomplex"/>
    <property type="match status" value="1"/>
</dbReference>
<feature type="region of interest" description="Disordered" evidence="1">
    <location>
        <begin position="324"/>
        <end position="371"/>
    </location>
</feature>
<feature type="transmembrane region" description="Helical" evidence="2">
    <location>
        <begin position="203"/>
        <end position="221"/>
    </location>
</feature>
<feature type="compositionally biased region" description="Gly residues" evidence="1">
    <location>
        <begin position="324"/>
        <end position="336"/>
    </location>
</feature>
<dbReference type="AlphaFoldDB" id="A0A1E5Q2A5"/>
<evidence type="ECO:0000313" key="3">
    <source>
        <dbReference type="EMBL" id="OEJ35949.1"/>
    </source>
</evidence>
<evidence type="ECO:0000256" key="1">
    <source>
        <dbReference type="SAM" id="MobiDB-lite"/>
    </source>
</evidence>
<dbReference type="STRING" id="36818.BGK67_25580"/>